<evidence type="ECO:0000313" key="2">
    <source>
        <dbReference type="EMBL" id="RAL46566.1"/>
    </source>
</evidence>
<name>A0A328DM57_9ASTE</name>
<keyword evidence="3" id="KW-1185">Reference proteome</keyword>
<evidence type="ECO:0000256" key="1">
    <source>
        <dbReference type="SAM" id="MobiDB-lite"/>
    </source>
</evidence>
<accession>A0A328DM57</accession>
<dbReference type="EMBL" id="NQVE01000122">
    <property type="protein sequence ID" value="RAL46566.1"/>
    <property type="molecule type" value="Genomic_DNA"/>
</dbReference>
<sequence length="179" mass="19313">MEIIGPTPSQPKETVESYSKAILAIENENALEPSSKEPSLTEISPTANMKAADTLFDPENSVNAYSVNVGCANTPLDFCKKMAANAELEHSKISDTSTAENADLKAKDNIDSGSQLEESDLSINTKTKEPPPQSTDGAHNLSSTTDLDVQKTDVSFEPNEHTINLQNDCEEVDELELGK</sequence>
<feature type="region of interest" description="Disordered" evidence="1">
    <location>
        <begin position="89"/>
        <end position="179"/>
    </location>
</feature>
<gene>
    <name evidence="2" type="ORF">DM860_004845</name>
</gene>
<feature type="compositionally biased region" description="Polar residues" evidence="1">
    <location>
        <begin position="134"/>
        <end position="147"/>
    </location>
</feature>
<feature type="compositionally biased region" description="Polar residues" evidence="1">
    <location>
        <begin position="111"/>
        <end position="125"/>
    </location>
</feature>
<reference evidence="2 3" key="1">
    <citation type="submission" date="2018-06" db="EMBL/GenBank/DDBJ databases">
        <title>The Genome of Cuscuta australis (Dodder) Provides Insight into the Evolution of Plant Parasitism.</title>
        <authorList>
            <person name="Liu H."/>
        </authorList>
    </citation>
    <scope>NUCLEOTIDE SEQUENCE [LARGE SCALE GENOMIC DNA]</scope>
    <source>
        <strain evidence="3">cv. Yunnan</strain>
        <tissue evidence="2">Vines</tissue>
    </source>
</reference>
<feature type="compositionally biased region" description="Acidic residues" evidence="1">
    <location>
        <begin position="168"/>
        <end position="179"/>
    </location>
</feature>
<dbReference type="AlphaFoldDB" id="A0A328DM57"/>
<evidence type="ECO:0000313" key="3">
    <source>
        <dbReference type="Proteomes" id="UP000249390"/>
    </source>
</evidence>
<dbReference type="Proteomes" id="UP000249390">
    <property type="component" value="Unassembled WGS sequence"/>
</dbReference>
<organism evidence="2 3">
    <name type="scientific">Cuscuta australis</name>
    <dbReference type="NCBI Taxonomy" id="267555"/>
    <lineage>
        <taxon>Eukaryota</taxon>
        <taxon>Viridiplantae</taxon>
        <taxon>Streptophyta</taxon>
        <taxon>Embryophyta</taxon>
        <taxon>Tracheophyta</taxon>
        <taxon>Spermatophyta</taxon>
        <taxon>Magnoliopsida</taxon>
        <taxon>eudicotyledons</taxon>
        <taxon>Gunneridae</taxon>
        <taxon>Pentapetalae</taxon>
        <taxon>asterids</taxon>
        <taxon>lamiids</taxon>
        <taxon>Solanales</taxon>
        <taxon>Convolvulaceae</taxon>
        <taxon>Cuscuteae</taxon>
        <taxon>Cuscuta</taxon>
        <taxon>Cuscuta subgen. Grammica</taxon>
        <taxon>Cuscuta sect. Cleistogrammica</taxon>
    </lineage>
</organism>
<comment type="caution">
    <text evidence="2">The sequence shown here is derived from an EMBL/GenBank/DDBJ whole genome shotgun (WGS) entry which is preliminary data.</text>
</comment>
<protein>
    <submittedName>
        <fullName evidence="2">Uncharacterized protein</fullName>
    </submittedName>
</protein>
<proteinExistence type="predicted"/>